<accession>A0ABN3D926</accession>
<comment type="caution">
    <text evidence="2">The sequence shown here is derived from an EMBL/GenBank/DDBJ whole genome shotgun (WGS) entry which is preliminary data.</text>
</comment>
<dbReference type="RefSeq" id="WP_259477536.1">
    <property type="nucleotide sequence ID" value="NZ_BAAAQY010000001.1"/>
</dbReference>
<reference evidence="2 3" key="1">
    <citation type="journal article" date="2019" name="Int. J. Syst. Evol. Microbiol.">
        <title>The Global Catalogue of Microorganisms (GCM) 10K type strain sequencing project: providing services to taxonomists for standard genome sequencing and annotation.</title>
        <authorList>
            <consortium name="The Broad Institute Genomics Platform"/>
            <consortium name="The Broad Institute Genome Sequencing Center for Infectious Disease"/>
            <person name="Wu L."/>
            <person name="Ma J."/>
        </authorList>
    </citation>
    <scope>NUCLEOTIDE SEQUENCE [LARGE SCALE GENOMIC DNA]</scope>
    <source>
        <strain evidence="2 3">JCM 16117</strain>
    </source>
</reference>
<keyword evidence="3" id="KW-1185">Reference proteome</keyword>
<evidence type="ECO:0000313" key="3">
    <source>
        <dbReference type="Proteomes" id="UP001500929"/>
    </source>
</evidence>
<protein>
    <recommendedName>
        <fullName evidence="1">ScoMcrA-like SRA domain-containing protein</fullName>
    </recommendedName>
</protein>
<evidence type="ECO:0000313" key="2">
    <source>
        <dbReference type="EMBL" id="GAA2224769.1"/>
    </source>
</evidence>
<dbReference type="Pfam" id="PF26348">
    <property type="entry name" value="SRA_ScoMcrA"/>
    <property type="match status" value="1"/>
</dbReference>
<dbReference type="EMBL" id="BAAAQY010000001">
    <property type="protein sequence ID" value="GAA2224769.1"/>
    <property type="molecule type" value="Genomic_DNA"/>
</dbReference>
<organism evidence="2 3">
    <name type="scientific">Herbiconiux moechotypicola</name>
    <dbReference type="NCBI Taxonomy" id="637393"/>
    <lineage>
        <taxon>Bacteria</taxon>
        <taxon>Bacillati</taxon>
        <taxon>Actinomycetota</taxon>
        <taxon>Actinomycetes</taxon>
        <taxon>Micrococcales</taxon>
        <taxon>Microbacteriaceae</taxon>
        <taxon>Herbiconiux</taxon>
    </lineage>
</organism>
<sequence>MTWTIQIGEMMTRRAVHALYGGQQQQGISTPAQSSNILVFTDPAKGVKYGYDLHEGAREDGIYAYTGEGRIGPQTLTRGNLALLDSPRDGKTIRLFRTKDTHATYVGAFTLDDPPFEWRDIPDVMGDIRQGIIFSLAPLDADLKLVPPLGRERILQIQSHDWSAPGSDDYLLSPISQPGRIASRIEFELQSDFGSWRRAMGHDLQRKRIPVGTSFVEPDLFDSTTSELFEAKKSAARKCVRAAIGQVLDYTHNANRLGLTARPAILLPGSPDEDLLSLCDGLGIAVYARDGSTFSKLTAEF</sequence>
<dbReference type="InterPro" id="IPR058712">
    <property type="entry name" value="SRA_ScoMcrA"/>
</dbReference>
<dbReference type="Proteomes" id="UP001500929">
    <property type="component" value="Unassembled WGS sequence"/>
</dbReference>
<evidence type="ECO:0000259" key="1">
    <source>
        <dbReference type="Pfam" id="PF26348"/>
    </source>
</evidence>
<feature type="domain" description="ScoMcrA-like SRA" evidence="1">
    <location>
        <begin position="9"/>
        <end position="144"/>
    </location>
</feature>
<gene>
    <name evidence="2" type="ORF">GCM10009851_05330</name>
</gene>
<proteinExistence type="predicted"/>
<name>A0ABN3D926_9MICO</name>